<evidence type="ECO:0000313" key="4">
    <source>
        <dbReference type="EnsemblFungi" id="EJT74258"/>
    </source>
</evidence>
<evidence type="ECO:0000256" key="1">
    <source>
        <dbReference type="SAM" id="Coils"/>
    </source>
</evidence>
<dbReference type="RefSeq" id="XP_009224202.1">
    <property type="nucleotide sequence ID" value="XM_009225938.1"/>
</dbReference>
<evidence type="ECO:0000259" key="2">
    <source>
        <dbReference type="PROSITE" id="PS50011"/>
    </source>
</evidence>
<dbReference type="STRING" id="644352.J3P3L5"/>
<dbReference type="Gene3D" id="1.10.510.10">
    <property type="entry name" value="Transferase(Phosphotransferase) domain 1"/>
    <property type="match status" value="1"/>
</dbReference>
<protein>
    <submittedName>
        <fullName evidence="3">Serine/threonine protein kinase</fullName>
    </submittedName>
</protein>
<dbReference type="VEuPathDB" id="FungiDB:GGTG_08101"/>
<dbReference type="GO" id="GO:0004674">
    <property type="term" value="F:protein serine/threonine kinase activity"/>
    <property type="evidence" value="ECO:0007669"/>
    <property type="project" value="UniProtKB-KW"/>
</dbReference>
<dbReference type="GO" id="GO:0005524">
    <property type="term" value="F:ATP binding"/>
    <property type="evidence" value="ECO:0007669"/>
    <property type="project" value="InterPro"/>
</dbReference>
<organism evidence="3">
    <name type="scientific">Gaeumannomyces tritici (strain R3-111a-1)</name>
    <name type="common">Wheat and barley take-all root rot fungus</name>
    <name type="synonym">Gaeumannomyces graminis var. tritici</name>
    <dbReference type="NCBI Taxonomy" id="644352"/>
    <lineage>
        <taxon>Eukaryota</taxon>
        <taxon>Fungi</taxon>
        <taxon>Dikarya</taxon>
        <taxon>Ascomycota</taxon>
        <taxon>Pezizomycotina</taxon>
        <taxon>Sordariomycetes</taxon>
        <taxon>Sordariomycetidae</taxon>
        <taxon>Magnaporthales</taxon>
        <taxon>Magnaporthaceae</taxon>
        <taxon>Gaeumannomyces</taxon>
    </lineage>
</organism>
<accession>J3P3L5</accession>
<dbReference type="Proteomes" id="UP000006039">
    <property type="component" value="Unassembled WGS sequence"/>
</dbReference>
<dbReference type="PANTHER" id="PTHR37542">
    <property type="entry name" value="HELO DOMAIN-CONTAINING PROTEIN-RELATED"/>
    <property type="match status" value="1"/>
</dbReference>
<dbReference type="eggNOG" id="ENOG502QUMI">
    <property type="taxonomic scope" value="Eukaryota"/>
</dbReference>
<gene>
    <name evidence="4" type="primary">20348559</name>
    <name evidence="3" type="ORF">GGTG_08101</name>
</gene>
<reference evidence="3" key="2">
    <citation type="submission" date="2010-07" db="EMBL/GenBank/DDBJ databases">
        <authorList>
            <consortium name="The Broad Institute Genome Sequencing Platform"/>
            <consortium name="Broad Institute Genome Sequencing Center for Infectious Disease"/>
            <person name="Ma L.-J."/>
            <person name="Dead R."/>
            <person name="Young S."/>
            <person name="Zeng Q."/>
            <person name="Koehrsen M."/>
            <person name="Alvarado L."/>
            <person name="Berlin A."/>
            <person name="Chapman S.B."/>
            <person name="Chen Z."/>
            <person name="Freedman E."/>
            <person name="Gellesch M."/>
            <person name="Goldberg J."/>
            <person name="Griggs A."/>
            <person name="Gujja S."/>
            <person name="Heilman E.R."/>
            <person name="Heiman D."/>
            <person name="Hepburn T."/>
            <person name="Howarth C."/>
            <person name="Jen D."/>
            <person name="Larson L."/>
            <person name="Mehta T."/>
            <person name="Neiman D."/>
            <person name="Pearson M."/>
            <person name="Roberts A."/>
            <person name="Saif S."/>
            <person name="Shea T."/>
            <person name="Shenoy N."/>
            <person name="Sisk P."/>
            <person name="Stolte C."/>
            <person name="Sykes S."/>
            <person name="Walk T."/>
            <person name="White J."/>
            <person name="Yandava C."/>
            <person name="Haas B."/>
            <person name="Nusbaum C."/>
            <person name="Birren B."/>
        </authorList>
    </citation>
    <scope>NUCLEOTIDE SEQUENCE</scope>
    <source>
        <strain evidence="3">R3-111a-1</strain>
    </source>
</reference>
<dbReference type="HOGENOM" id="CLU_482353_0_0_1"/>
<feature type="coiled-coil region" evidence="1">
    <location>
        <begin position="75"/>
        <end position="102"/>
    </location>
</feature>
<dbReference type="AlphaFoldDB" id="J3P3L5"/>
<evidence type="ECO:0000313" key="3">
    <source>
        <dbReference type="EMBL" id="EJT74258.1"/>
    </source>
</evidence>
<keyword evidence="5" id="KW-1185">Reference proteome</keyword>
<reference evidence="4" key="5">
    <citation type="submission" date="2018-04" db="UniProtKB">
        <authorList>
            <consortium name="EnsemblFungi"/>
        </authorList>
    </citation>
    <scope>IDENTIFICATION</scope>
    <source>
        <strain evidence="4">R3-111a-1</strain>
    </source>
</reference>
<dbReference type="SUPFAM" id="SSF56112">
    <property type="entry name" value="Protein kinase-like (PK-like)"/>
    <property type="match status" value="1"/>
</dbReference>
<reference evidence="3" key="3">
    <citation type="submission" date="2010-09" db="EMBL/GenBank/DDBJ databases">
        <title>Annotation of Gaeumannomyces graminis var. tritici R3-111a-1.</title>
        <authorList>
            <consortium name="The Broad Institute Genome Sequencing Platform"/>
            <person name="Ma L.-J."/>
            <person name="Dead R."/>
            <person name="Young S.K."/>
            <person name="Zeng Q."/>
            <person name="Gargeya S."/>
            <person name="Fitzgerald M."/>
            <person name="Haas B."/>
            <person name="Abouelleil A."/>
            <person name="Alvarado L."/>
            <person name="Arachchi H.M."/>
            <person name="Berlin A."/>
            <person name="Brown A."/>
            <person name="Chapman S.B."/>
            <person name="Chen Z."/>
            <person name="Dunbar C."/>
            <person name="Freedman E."/>
            <person name="Gearin G."/>
            <person name="Gellesch M."/>
            <person name="Goldberg J."/>
            <person name="Griggs A."/>
            <person name="Gujja S."/>
            <person name="Heiman D."/>
            <person name="Howarth C."/>
            <person name="Larson L."/>
            <person name="Lui A."/>
            <person name="MacDonald P.J.P."/>
            <person name="Mehta T."/>
            <person name="Montmayeur A."/>
            <person name="Murphy C."/>
            <person name="Neiman D."/>
            <person name="Pearson M."/>
            <person name="Priest M."/>
            <person name="Roberts A."/>
            <person name="Saif S."/>
            <person name="Shea T."/>
            <person name="Shenoy N."/>
            <person name="Sisk P."/>
            <person name="Stolte C."/>
            <person name="Sykes S."/>
            <person name="Yandava C."/>
            <person name="Wortman J."/>
            <person name="Nusbaum C."/>
            <person name="Birren B."/>
        </authorList>
    </citation>
    <scope>NUCLEOTIDE SEQUENCE</scope>
    <source>
        <strain evidence="3">R3-111a-1</strain>
    </source>
</reference>
<reference evidence="4" key="4">
    <citation type="journal article" date="2015" name="G3 (Bethesda)">
        <title>Genome sequences of three phytopathogenic species of the Magnaporthaceae family of fungi.</title>
        <authorList>
            <person name="Okagaki L.H."/>
            <person name="Nunes C.C."/>
            <person name="Sailsbery J."/>
            <person name="Clay B."/>
            <person name="Brown D."/>
            <person name="John T."/>
            <person name="Oh Y."/>
            <person name="Young N."/>
            <person name="Fitzgerald M."/>
            <person name="Haas B.J."/>
            <person name="Zeng Q."/>
            <person name="Young S."/>
            <person name="Adiconis X."/>
            <person name="Fan L."/>
            <person name="Levin J.Z."/>
            <person name="Mitchell T.K."/>
            <person name="Okubara P.A."/>
            <person name="Farman M.L."/>
            <person name="Kohn L.M."/>
            <person name="Birren B."/>
            <person name="Ma L.-J."/>
            <person name="Dean R.A."/>
        </authorList>
    </citation>
    <scope>NUCLEOTIDE SEQUENCE</scope>
    <source>
        <strain evidence="4">R3-111a-1</strain>
    </source>
</reference>
<feature type="domain" description="Protein kinase" evidence="2">
    <location>
        <begin position="115"/>
        <end position="546"/>
    </location>
</feature>
<dbReference type="OrthoDB" id="1911848at2759"/>
<dbReference type="InterPro" id="IPR000719">
    <property type="entry name" value="Prot_kinase_dom"/>
</dbReference>
<dbReference type="EnsemblFungi" id="EJT74258">
    <property type="protein sequence ID" value="EJT74258"/>
    <property type="gene ID" value="GGTG_08101"/>
</dbReference>
<sequence length="565" mass="63083">MSAVFGAVTGTWGLVKDLIKLWDDFEKQIHQERLTEDQAAQLKEFGLDDRGEDVKMNFKLCQNIFDDYGVPQERKARLNRDLEKLRVLLEELDSAVKAVLREALPEEKKKIKSRLSMFQRRTKGSFMPARSAAKSPSPHQVLDQKLKRFDEALKGLSALVMTMRAVSADYSPLTDITLVGGVRDISQSLEWARANYVPPGKTAAGEASVVLEQSRWYFETRKEVAEKKIQDLASRLRSALPANSIPRLLGYLPDCWDAYVRLVFEWPLPTSAEPVTLTTLYAGKEQEPSLNVRVSLCRQLAVAVLQTHKIGLVHKNIRPANLLVAVERASDDPASTIVNATLFLCGWSESRDKSRGASARSGEWAPGKLIYQHPDRHAQSPEAAQVDEIYDDDDHDGGFPLAKTGVEPSQSSQGLAKQNYNIYHDIYSMGVCALELLMWDSLVPLAQAPPFSLVLSDAYRETYKKRWPADLANAEAASRSGGRTATPVANLLTKDAERVKTTLEDMTKHYVPQKGGKKMAELVYRCLNSKPMVQPVENVPASDEVISESIYQEIVEDLDKLLSVL</sequence>
<keyword evidence="3" id="KW-0418">Kinase</keyword>
<dbReference type="GeneID" id="20348559"/>
<dbReference type="PROSITE" id="PS50011">
    <property type="entry name" value="PROTEIN_KINASE_DOM"/>
    <property type="match status" value="1"/>
</dbReference>
<proteinExistence type="predicted"/>
<keyword evidence="3" id="KW-0808">Transferase</keyword>
<reference evidence="5" key="1">
    <citation type="submission" date="2010-07" db="EMBL/GenBank/DDBJ databases">
        <title>The genome sequence of Gaeumannomyces graminis var. tritici strain R3-111a-1.</title>
        <authorList>
            <consortium name="The Broad Institute Genome Sequencing Platform"/>
            <person name="Ma L.-J."/>
            <person name="Dead R."/>
            <person name="Young S."/>
            <person name="Zeng Q."/>
            <person name="Koehrsen M."/>
            <person name="Alvarado L."/>
            <person name="Berlin A."/>
            <person name="Chapman S.B."/>
            <person name="Chen Z."/>
            <person name="Freedman E."/>
            <person name="Gellesch M."/>
            <person name="Goldberg J."/>
            <person name="Griggs A."/>
            <person name="Gujja S."/>
            <person name="Heilman E.R."/>
            <person name="Heiman D."/>
            <person name="Hepburn T."/>
            <person name="Howarth C."/>
            <person name="Jen D."/>
            <person name="Larson L."/>
            <person name="Mehta T."/>
            <person name="Neiman D."/>
            <person name="Pearson M."/>
            <person name="Roberts A."/>
            <person name="Saif S."/>
            <person name="Shea T."/>
            <person name="Shenoy N."/>
            <person name="Sisk P."/>
            <person name="Stolte C."/>
            <person name="Sykes S."/>
            <person name="Walk T."/>
            <person name="White J."/>
            <person name="Yandava C."/>
            <person name="Haas B."/>
            <person name="Nusbaum C."/>
            <person name="Birren B."/>
        </authorList>
    </citation>
    <scope>NUCLEOTIDE SEQUENCE [LARGE SCALE GENOMIC DNA]</scope>
    <source>
        <strain evidence="5">R3-111a-1</strain>
    </source>
</reference>
<dbReference type="PANTHER" id="PTHR37542:SF3">
    <property type="entry name" value="PRION-INHIBITION AND PROPAGATION HELO DOMAIN-CONTAINING PROTEIN"/>
    <property type="match status" value="1"/>
</dbReference>
<dbReference type="EMBL" id="GL385398">
    <property type="protein sequence ID" value="EJT74258.1"/>
    <property type="molecule type" value="Genomic_DNA"/>
</dbReference>
<name>J3P3L5_GAET3</name>
<keyword evidence="1" id="KW-0175">Coiled coil</keyword>
<dbReference type="InterPro" id="IPR011009">
    <property type="entry name" value="Kinase-like_dom_sf"/>
</dbReference>
<evidence type="ECO:0000313" key="5">
    <source>
        <dbReference type="Proteomes" id="UP000006039"/>
    </source>
</evidence>
<keyword evidence="3" id="KW-0723">Serine/threonine-protein kinase</keyword>